<organism evidence="1 2">
    <name type="scientific">Ciona savignyi</name>
    <name type="common">Pacific transparent sea squirt</name>
    <dbReference type="NCBI Taxonomy" id="51511"/>
    <lineage>
        <taxon>Eukaryota</taxon>
        <taxon>Metazoa</taxon>
        <taxon>Chordata</taxon>
        <taxon>Tunicata</taxon>
        <taxon>Ascidiacea</taxon>
        <taxon>Phlebobranchia</taxon>
        <taxon>Cionidae</taxon>
        <taxon>Ciona</taxon>
    </lineage>
</organism>
<dbReference type="Ensembl" id="ENSCSAVT00000000790.1">
    <property type="protein sequence ID" value="ENSCSAVP00000000782.1"/>
    <property type="gene ID" value="ENSCSAVG00000000441.1"/>
</dbReference>
<sequence length="262" mass="29811">MLQLNSRNVAKSRYIIKLLRSKRRCDERFRKVHRSSSISGLRNQAMTTNHLTDHDVFASTSINELFSPQNQPEQNEINEYMGISPNREEPKKTTYTSKFVREMSTNPKFLFNFVQTCFHVGLPSDAISTVITKLDQSAPSVDHKLLTYMMRWIADLPPSNQLPLHNDITSPLSMNLILFEKIRESGLQPSAASCACVLASLQKFQCNNKHLVKKMTTKFCEAYTFDELLDGCTVGGDTYKFCHLAIQTLSSTFQHSPKPPLD</sequence>
<dbReference type="GeneTree" id="ENSGT00660000097320"/>
<dbReference type="Proteomes" id="UP000007875">
    <property type="component" value="Unassembled WGS sequence"/>
</dbReference>
<accession>H2Y634</accession>
<proteinExistence type="predicted"/>
<reference evidence="2" key="1">
    <citation type="submission" date="2003-08" db="EMBL/GenBank/DDBJ databases">
        <authorList>
            <person name="Birren B."/>
            <person name="Nusbaum C."/>
            <person name="Abebe A."/>
            <person name="Abouelleil A."/>
            <person name="Adekoya E."/>
            <person name="Ait-zahra M."/>
            <person name="Allen N."/>
            <person name="Allen T."/>
            <person name="An P."/>
            <person name="Anderson M."/>
            <person name="Anderson S."/>
            <person name="Arachchi H."/>
            <person name="Armbruster J."/>
            <person name="Bachantsang P."/>
            <person name="Baldwin J."/>
            <person name="Barry A."/>
            <person name="Bayul T."/>
            <person name="Blitshsteyn B."/>
            <person name="Bloom T."/>
            <person name="Blye J."/>
            <person name="Boguslavskiy L."/>
            <person name="Borowsky M."/>
            <person name="Boukhgalter B."/>
            <person name="Brunache A."/>
            <person name="Butler J."/>
            <person name="Calixte N."/>
            <person name="Calvo S."/>
            <person name="Camarata J."/>
            <person name="Campo K."/>
            <person name="Chang J."/>
            <person name="Cheshatsang Y."/>
            <person name="Citroen M."/>
            <person name="Collymore A."/>
            <person name="Considine T."/>
            <person name="Cook A."/>
            <person name="Cooke P."/>
            <person name="Corum B."/>
            <person name="Cuomo C."/>
            <person name="David R."/>
            <person name="Dawoe T."/>
            <person name="Degray S."/>
            <person name="Dodge S."/>
            <person name="Dooley K."/>
            <person name="Dorje P."/>
            <person name="Dorjee K."/>
            <person name="Dorris L."/>
            <person name="Duffey N."/>
            <person name="Dupes A."/>
            <person name="Elkins T."/>
            <person name="Engels R."/>
            <person name="Erickson J."/>
            <person name="Farina A."/>
            <person name="Faro S."/>
            <person name="Ferreira P."/>
            <person name="Fischer H."/>
            <person name="Fitzgerald M."/>
            <person name="Foley K."/>
            <person name="Gage D."/>
            <person name="Galagan J."/>
            <person name="Gearin G."/>
            <person name="Gnerre S."/>
            <person name="Gnirke A."/>
            <person name="Goyette A."/>
            <person name="Graham J."/>
            <person name="Grandbois E."/>
            <person name="Gyaltsen K."/>
            <person name="Hafez N."/>
            <person name="Hagopian D."/>
            <person name="Hagos B."/>
            <person name="Hall J."/>
            <person name="Hatcher B."/>
            <person name="Heller A."/>
            <person name="Higgins H."/>
            <person name="Honan T."/>
            <person name="Horn A."/>
            <person name="Houde N."/>
            <person name="Hughes L."/>
            <person name="Hulme W."/>
            <person name="Husby E."/>
            <person name="Iliev I."/>
            <person name="Jaffe D."/>
            <person name="Jones C."/>
            <person name="Kamal M."/>
            <person name="Kamat A."/>
            <person name="Kamvysselis M."/>
            <person name="Karlsson E."/>
            <person name="Kells C."/>
            <person name="Kieu A."/>
            <person name="Kisner P."/>
            <person name="Kodira C."/>
            <person name="Kulbokas E."/>
            <person name="Labutti K."/>
            <person name="Lama D."/>
            <person name="Landers T."/>
            <person name="Leger J."/>
            <person name="Levine S."/>
            <person name="Lewis D."/>
            <person name="Lewis T."/>
            <person name="Lindblad-toh K."/>
            <person name="Liu X."/>
            <person name="Lokyitsang T."/>
            <person name="Lokyitsang Y."/>
            <person name="Lucien O."/>
            <person name="Lui A."/>
            <person name="Ma L.J."/>
            <person name="Mabbitt R."/>
            <person name="Macdonald J."/>
            <person name="Maclean C."/>
            <person name="Major J."/>
            <person name="Manning J."/>
            <person name="Marabella R."/>
            <person name="Maru K."/>
            <person name="Matthews C."/>
            <person name="Mauceli E."/>
            <person name="Mccarthy M."/>
            <person name="Mcdonough S."/>
            <person name="Mcghee T."/>
            <person name="Meldrim J."/>
            <person name="Meneus L."/>
            <person name="Mesirov J."/>
            <person name="Mihalev A."/>
            <person name="Mihova T."/>
            <person name="Mikkelsen T."/>
            <person name="Mlenga V."/>
            <person name="Moru K."/>
            <person name="Mozes J."/>
            <person name="Mulrain L."/>
            <person name="Munson G."/>
            <person name="Naylor J."/>
            <person name="Newes C."/>
            <person name="Nguyen C."/>
            <person name="Nguyen N."/>
            <person name="Nguyen T."/>
            <person name="Nicol R."/>
            <person name="Nielsen C."/>
            <person name="Nizzari M."/>
            <person name="Norbu C."/>
            <person name="Norbu N."/>
            <person name="O'donnell P."/>
            <person name="Okoawo O."/>
            <person name="O'leary S."/>
            <person name="Omotosho B."/>
            <person name="O'neill K."/>
            <person name="Osman S."/>
            <person name="Parker S."/>
            <person name="Perrin D."/>
            <person name="Phunkhang P."/>
            <person name="Piqani B."/>
            <person name="Purcell S."/>
            <person name="Rachupka T."/>
            <person name="Ramasamy U."/>
            <person name="Rameau R."/>
            <person name="Ray V."/>
            <person name="Raymond C."/>
            <person name="Retta R."/>
            <person name="Richardson S."/>
            <person name="Rise C."/>
            <person name="Rodriguez J."/>
            <person name="Rogers J."/>
            <person name="Rogov P."/>
            <person name="Rutman M."/>
            <person name="Schupbach R."/>
            <person name="Seaman C."/>
            <person name="Settipalli S."/>
            <person name="Sharpe T."/>
            <person name="Sheridan J."/>
            <person name="Sherpa N."/>
            <person name="Shi J."/>
            <person name="Smirnov S."/>
            <person name="Smith C."/>
            <person name="Sougnez C."/>
            <person name="Spencer B."/>
            <person name="Stalker J."/>
            <person name="Stange-thomann N."/>
            <person name="Stavropoulos S."/>
            <person name="Stetson K."/>
            <person name="Stone C."/>
            <person name="Stone S."/>
            <person name="Stubbs M."/>
            <person name="Talamas J."/>
            <person name="Tchuinga P."/>
            <person name="Tenzing P."/>
            <person name="Tesfaye S."/>
            <person name="Theodore J."/>
            <person name="Thoulutsang Y."/>
            <person name="Topham K."/>
            <person name="Towey S."/>
            <person name="Tsamla T."/>
            <person name="Tsomo N."/>
            <person name="Vallee D."/>
            <person name="Vassiliev H."/>
            <person name="Venkataraman V."/>
            <person name="Vinson J."/>
            <person name="Vo A."/>
            <person name="Wade C."/>
            <person name="Wang S."/>
            <person name="Wangchuk T."/>
            <person name="Wangdi T."/>
            <person name="Whittaker C."/>
            <person name="Wilkinson J."/>
            <person name="Wu Y."/>
            <person name="Wyman D."/>
            <person name="Yadav S."/>
            <person name="Yang S."/>
            <person name="Yang X."/>
            <person name="Yeager S."/>
            <person name="Yee E."/>
            <person name="Young G."/>
            <person name="Zainoun J."/>
            <person name="Zembeck L."/>
            <person name="Zimmer A."/>
            <person name="Zody M."/>
            <person name="Lander E."/>
        </authorList>
    </citation>
    <scope>NUCLEOTIDE SEQUENCE [LARGE SCALE GENOMIC DNA]</scope>
</reference>
<protein>
    <submittedName>
        <fullName evidence="1">Uncharacterized protein</fullName>
    </submittedName>
</protein>
<evidence type="ECO:0000313" key="2">
    <source>
        <dbReference type="Proteomes" id="UP000007875"/>
    </source>
</evidence>
<name>H2Y634_CIOSA</name>
<dbReference type="AlphaFoldDB" id="H2Y634"/>
<reference evidence="1" key="2">
    <citation type="submission" date="2025-08" db="UniProtKB">
        <authorList>
            <consortium name="Ensembl"/>
        </authorList>
    </citation>
    <scope>IDENTIFICATION</scope>
</reference>
<dbReference type="OMA" id="YNSCELA"/>
<dbReference type="InParanoid" id="H2Y634"/>
<keyword evidence="2" id="KW-1185">Reference proteome</keyword>
<evidence type="ECO:0000313" key="1">
    <source>
        <dbReference type="Ensembl" id="ENSCSAVP00000000782.1"/>
    </source>
</evidence>
<reference evidence="1" key="3">
    <citation type="submission" date="2025-09" db="UniProtKB">
        <authorList>
            <consortium name="Ensembl"/>
        </authorList>
    </citation>
    <scope>IDENTIFICATION</scope>
</reference>
<dbReference type="HOGENOM" id="CLU_1032582_0_0_1"/>